<sequence length="178" mass="20456">MAGVAVTKVVHRCDEAKENKRLDLSGCQLTQVPDAIYLLMKNTRVEVCDFSGNLIRRIPTKLPTKFPYITELNLGCNRLSSLPDELKEMKDLKRLDISTNSFTSLPDLIYGYSKLQHLNMEKNEVKEFDVNNLKSMLSLVEVNFQDNPLTDDVYNQLLEIKMFNVLITPRDRELDSVD</sequence>
<dbReference type="EMBL" id="JAZGQO010000014">
    <property type="protein sequence ID" value="KAK6171328.1"/>
    <property type="molecule type" value="Genomic_DNA"/>
</dbReference>
<dbReference type="PANTHER" id="PTHR48051:SF54">
    <property type="entry name" value="LEUCINE-RICH REPEAT-CONTAINING PROTEIN"/>
    <property type="match status" value="1"/>
</dbReference>
<protein>
    <submittedName>
        <fullName evidence="3">Uncharacterized protein</fullName>
    </submittedName>
</protein>
<dbReference type="PANTHER" id="PTHR48051">
    <property type="match status" value="1"/>
</dbReference>
<comment type="caution">
    <text evidence="3">The sequence shown here is derived from an EMBL/GenBank/DDBJ whole genome shotgun (WGS) entry which is preliminary data.</text>
</comment>
<accession>A0AAN8PAI7</accession>
<dbReference type="Proteomes" id="UP001347796">
    <property type="component" value="Unassembled WGS sequence"/>
</dbReference>
<dbReference type="SUPFAM" id="SSF52075">
    <property type="entry name" value="Outer arm dynein light chain 1"/>
    <property type="match status" value="1"/>
</dbReference>
<dbReference type="Gene3D" id="3.80.10.10">
    <property type="entry name" value="Ribonuclease Inhibitor"/>
    <property type="match status" value="1"/>
</dbReference>
<dbReference type="AlphaFoldDB" id="A0AAN8PAI7"/>
<dbReference type="Pfam" id="PF00560">
    <property type="entry name" value="LRR_1"/>
    <property type="match status" value="1"/>
</dbReference>
<dbReference type="GO" id="GO:0005737">
    <property type="term" value="C:cytoplasm"/>
    <property type="evidence" value="ECO:0007669"/>
    <property type="project" value="TreeGrafter"/>
</dbReference>
<evidence type="ECO:0000313" key="3">
    <source>
        <dbReference type="EMBL" id="KAK6171328.1"/>
    </source>
</evidence>
<dbReference type="InterPro" id="IPR050216">
    <property type="entry name" value="LRR_domain-containing"/>
</dbReference>
<evidence type="ECO:0000256" key="2">
    <source>
        <dbReference type="ARBA" id="ARBA00022737"/>
    </source>
</evidence>
<keyword evidence="1" id="KW-0433">Leucine-rich repeat</keyword>
<dbReference type="InterPro" id="IPR032675">
    <property type="entry name" value="LRR_dom_sf"/>
</dbReference>
<gene>
    <name evidence="3" type="ORF">SNE40_019542</name>
</gene>
<name>A0AAN8PAI7_PATCE</name>
<reference evidence="3 4" key="1">
    <citation type="submission" date="2024-01" db="EMBL/GenBank/DDBJ databases">
        <title>The genome of the rayed Mediterranean limpet Patella caerulea (Linnaeus, 1758).</title>
        <authorList>
            <person name="Anh-Thu Weber A."/>
            <person name="Halstead-Nussloch G."/>
        </authorList>
    </citation>
    <scope>NUCLEOTIDE SEQUENCE [LARGE SCALE GENOMIC DNA]</scope>
    <source>
        <strain evidence="3">AATW-2023a</strain>
        <tissue evidence="3">Whole specimen</tissue>
    </source>
</reference>
<dbReference type="Pfam" id="PF13855">
    <property type="entry name" value="LRR_8"/>
    <property type="match status" value="1"/>
</dbReference>
<keyword evidence="2" id="KW-0677">Repeat</keyword>
<keyword evidence="4" id="KW-1185">Reference proteome</keyword>
<organism evidence="3 4">
    <name type="scientific">Patella caerulea</name>
    <name type="common">Rayed Mediterranean limpet</name>
    <dbReference type="NCBI Taxonomy" id="87958"/>
    <lineage>
        <taxon>Eukaryota</taxon>
        <taxon>Metazoa</taxon>
        <taxon>Spiralia</taxon>
        <taxon>Lophotrochozoa</taxon>
        <taxon>Mollusca</taxon>
        <taxon>Gastropoda</taxon>
        <taxon>Patellogastropoda</taxon>
        <taxon>Patelloidea</taxon>
        <taxon>Patellidae</taxon>
        <taxon>Patella</taxon>
    </lineage>
</organism>
<proteinExistence type="predicted"/>
<evidence type="ECO:0000313" key="4">
    <source>
        <dbReference type="Proteomes" id="UP001347796"/>
    </source>
</evidence>
<dbReference type="InterPro" id="IPR001611">
    <property type="entry name" value="Leu-rich_rpt"/>
</dbReference>
<evidence type="ECO:0000256" key="1">
    <source>
        <dbReference type="ARBA" id="ARBA00022614"/>
    </source>
</evidence>